<protein>
    <submittedName>
        <fullName evidence="1">Uncharacterized protein</fullName>
    </submittedName>
</protein>
<accession>A0ABT0PBX0</accession>
<evidence type="ECO:0000313" key="1">
    <source>
        <dbReference type="EMBL" id="MCL6268844.1"/>
    </source>
</evidence>
<evidence type="ECO:0000313" key="2">
    <source>
        <dbReference type="Proteomes" id="UP001203338"/>
    </source>
</evidence>
<comment type="caution">
    <text evidence="1">The sequence shown here is derived from an EMBL/GenBank/DDBJ whole genome shotgun (WGS) entry which is preliminary data.</text>
</comment>
<gene>
    <name evidence="1" type="ORF">M3P05_02620</name>
</gene>
<dbReference type="SUPFAM" id="SSF53807">
    <property type="entry name" value="Helical backbone' metal receptor"/>
    <property type="match status" value="1"/>
</dbReference>
<dbReference type="RefSeq" id="WP_249697674.1">
    <property type="nucleotide sequence ID" value="NZ_JAMFLX010000002.1"/>
</dbReference>
<proteinExistence type="predicted"/>
<keyword evidence="2" id="KW-1185">Reference proteome</keyword>
<dbReference type="EMBL" id="JAMFLX010000002">
    <property type="protein sequence ID" value="MCL6268844.1"/>
    <property type="molecule type" value="Genomic_DNA"/>
</dbReference>
<organism evidence="1 2">
    <name type="scientific">Parendozoicomonas callyspongiae</name>
    <dbReference type="NCBI Taxonomy" id="2942213"/>
    <lineage>
        <taxon>Bacteria</taxon>
        <taxon>Pseudomonadati</taxon>
        <taxon>Pseudomonadota</taxon>
        <taxon>Gammaproteobacteria</taxon>
        <taxon>Oceanospirillales</taxon>
        <taxon>Endozoicomonadaceae</taxon>
        <taxon>Parendozoicomonas</taxon>
    </lineage>
</organism>
<name>A0ABT0PBX0_9GAMM</name>
<sequence>MMVHSGIPLLAGNKTTVNNLIEMASASNPAARNFDGYKPVSSEPLLLMASDVIVVSQSTLSAKRRIWMPC</sequence>
<dbReference type="Gene3D" id="3.40.50.1980">
    <property type="entry name" value="Nitrogenase molybdenum iron protein domain"/>
    <property type="match status" value="1"/>
</dbReference>
<reference evidence="1 2" key="1">
    <citation type="submission" date="2022-05" db="EMBL/GenBank/DDBJ databases">
        <authorList>
            <person name="Park J.-S."/>
        </authorList>
    </citation>
    <scope>NUCLEOTIDE SEQUENCE [LARGE SCALE GENOMIC DNA]</scope>
    <source>
        <strain evidence="1 2">2012CJ34-2</strain>
    </source>
</reference>
<dbReference type="Proteomes" id="UP001203338">
    <property type="component" value="Unassembled WGS sequence"/>
</dbReference>